<evidence type="ECO:0000256" key="5">
    <source>
        <dbReference type="ARBA" id="ARBA00022989"/>
    </source>
</evidence>
<dbReference type="GO" id="GO:0005227">
    <property type="term" value="F:calcium-activated cation channel activity"/>
    <property type="evidence" value="ECO:0007669"/>
    <property type="project" value="InterPro"/>
</dbReference>
<dbReference type="GO" id="GO:0005886">
    <property type="term" value="C:plasma membrane"/>
    <property type="evidence" value="ECO:0007669"/>
    <property type="project" value="TreeGrafter"/>
</dbReference>
<dbReference type="PANTHER" id="PTHR13018:SF5">
    <property type="entry name" value="RE44586P"/>
    <property type="match status" value="1"/>
</dbReference>
<evidence type="ECO:0000256" key="2">
    <source>
        <dbReference type="ARBA" id="ARBA00007779"/>
    </source>
</evidence>
<name>A0A1I8H645_9PLAT</name>
<dbReference type="InterPro" id="IPR032880">
    <property type="entry name" value="CSC1/OSCA1-like_N"/>
</dbReference>
<dbReference type="WBParaSite" id="maker-uti_cns_0004520-snap-gene-0.8-mRNA-1">
    <property type="protein sequence ID" value="maker-uti_cns_0004520-snap-gene-0.8-mRNA-1"/>
    <property type="gene ID" value="maker-uti_cns_0004520-snap-gene-0.8"/>
</dbReference>
<organism evidence="10 11">
    <name type="scientific">Macrostomum lignano</name>
    <dbReference type="NCBI Taxonomy" id="282301"/>
    <lineage>
        <taxon>Eukaryota</taxon>
        <taxon>Metazoa</taxon>
        <taxon>Spiralia</taxon>
        <taxon>Lophotrochozoa</taxon>
        <taxon>Platyhelminthes</taxon>
        <taxon>Rhabditophora</taxon>
        <taxon>Macrostomorpha</taxon>
        <taxon>Macrostomida</taxon>
        <taxon>Macrostomidae</taxon>
        <taxon>Macrostomum</taxon>
    </lineage>
</organism>
<dbReference type="Pfam" id="PF02714">
    <property type="entry name" value="RSN1_7TM"/>
    <property type="match status" value="1"/>
</dbReference>
<protein>
    <submittedName>
        <fullName evidence="11">CSC1-like protein 2</fullName>
    </submittedName>
</protein>
<dbReference type="Pfam" id="PF14703">
    <property type="entry name" value="PHM7_cyt"/>
    <property type="match status" value="1"/>
</dbReference>
<evidence type="ECO:0000259" key="7">
    <source>
        <dbReference type="Pfam" id="PF02714"/>
    </source>
</evidence>
<keyword evidence="5" id="KW-1133">Transmembrane helix</keyword>
<dbReference type="InterPro" id="IPR027815">
    <property type="entry name" value="CSC1/OSCA1-like_cyt"/>
</dbReference>
<dbReference type="PANTHER" id="PTHR13018">
    <property type="entry name" value="PROBABLE MEMBRANE PROTEIN DUF221-RELATED"/>
    <property type="match status" value="1"/>
</dbReference>
<dbReference type="AlphaFoldDB" id="A0A1I8H645"/>
<evidence type="ECO:0000259" key="8">
    <source>
        <dbReference type="Pfam" id="PF13967"/>
    </source>
</evidence>
<dbReference type="OrthoDB" id="1689567at2759"/>
<evidence type="ECO:0000313" key="10">
    <source>
        <dbReference type="Proteomes" id="UP000095280"/>
    </source>
</evidence>
<reference evidence="11" key="1">
    <citation type="submission" date="2016-11" db="UniProtKB">
        <authorList>
            <consortium name="WormBaseParasite"/>
        </authorList>
    </citation>
    <scope>IDENTIFICATION</scope>
</reference>
<evidence type="ECO:0000313" key="11">
    <source>
        <dbReference type="WBParaSite" id="maker-uti_cns_0004520-snap-gene-0.8-mRNA-1"/>
    </source>
</evidence>
<keyword evidence="4" id="KW-0812">Transmembrane</keyword>
<evidence type="ECO:0000256" key="1">
    <source>
        <dbReference type="ARBA" id="ARBA00004141"/>
    </source>
</evidence>
<comment type="similarity">
    <text evidence="2">Belongs to the CSC1 (TC 1.A.17) family.</text>
</comment>
<evidence type="ECO:0000256" key="4">
    <source>
        <dbReference type="ARBA" id="ARBA00022692"/>
    </source>
</evidence>
<feature type="domain" description="CSC1/OSCA1-like 7TM region" evidence="7">
    <location>
        <begin position="485"/>
        <end position="748"/>
    </location>
</feature>
<feature type="domain" description="CSC1/OSCA1-like N-terminal transmembrane" evidence="8">
    <location>
        <begin position="150"/>
        <end position="250"/>
    </location>
</feature>
<dbReference type="InterPro" id="IPR045122">
    <property type="entry name" value="Csc1-like"/>
</dbReference>
<keyword evidence="10" id="KW-1185">Reference proteome</keyword>
<evidence type="ECO:0000256" key="3">
    <source>
        <dbReference type="ARBA" id="ARBA00022448"/>
    </source>
</evidence>
<comment type="subcellular location">
    <subcellularLocation>
        <location evidence="1">Membrane</location>
        <topology evidence="1">Multi-pass membrane protein</topology>
    </subcellularLocation>
</comment>
<accession>A0A1I8H645</accession>
<feature type="domain" description="CSC1/OSCA1-like cytosolic" evidence="9">
    <location>
        <begin position="270"/>
        <end position="472"/>
    </location>
</feature>
<proteinExistence type="inferred from homology"/>
<dbReference type="Proteomes" id="UP000095280">
    <property type="component" value="Unplaced"/>
</dbReference>
<sequence>MNDTCERINTYGQSKSSFIIGYEGIPQNLLLNAVTSVILIIIFLIIRKVAWRYSQSALLDTSEESYLIKKQRNYNVWSQFFYGNLKRHHRASAVASTPSDDNRPGAQGNESSDASYSPNLLPESISGAPESAGGGGGGRVGGGASNLQQDPGLFRSLKSFIQLTDEDIGSVAGKDAVRYIKLQRYIFVLLLVVLVLSLSIVLPLNIHGAFTDKVGDFSRTTISNIKGESFSLWVHGVLSAGYMLLAALFMCHYSRHVVSYDAYSVNPNCLMVKGVPERLLDEAVIMGHFREAYPNVLVEKVNFVYDTAKLQKLHDESIFISAVLQLCREEAEAAADAAAATGAASSSTTPIAEPPQVSVTKCRCTWLCGGCCCGTEDAVTYYADRLENISKRLTHEAEVSKSRKLPFIFVEFATPTDASHVLSDYQRAQGHLCGLLPFNRRGPARSVHSEVLQTDSWTVEFAPYPEDLNWHNLSHAASLVWYLRAAMINTGLVLLLFFFTTPVYFMTMLKLNRINDAFQRNVATQFLPTLFLWFFSAILPLIVYYSDLFIQHWTKSTEHYAIMIKCTLFQLLMVLILPSFGLSRADEFFKWIFSLNSNDSAFRLRWHCVFVSENASFFVNYVITTAMIGCCADLLRFSELINYAFHWFSARSSAEAKLAYKKVQWENQYGFNLSWMLCIFGIVMTYANVAPLILVFGILYMIMKMIVDRYNIHYVYLPSIMDRDVHRLSQSLVLVCVFLGEIFILGFFLIRIPGMSDARTVFMFVAVIISLAYIFGRLMVHMLRKAGCFGEQSFDLGCLENCDKTPYLPKVLLRPPGGSRSSGLPAEH</sequence>
<dbReference type="STRING" id="282301.A0A1I8H645"/>
<evidence type="ECO:0000259" key="9">
    <source>
        <dbReference type="Pfam" id="PF14703"/>
    </source>
</evidence>
<dbReference type="InterPro" id="IPR003864">
    <property type="entry name" value="CSC1/OSCA1-like_7TM"/>
</dbReference>
<keyword evidence="6" id="KW-0472">Membrane</keyword>
<evidence type="ECO:0000256" key="6">
    <source>
        <dbReference type="ARBA" id="ARBA00023136"/>
    </source>
</evidence>
<dbReference type="Pfam" id="PF13967">
    <property type="entry name" value="RSN1_TM"/>
    <property type="match status" value="1"/>
</dbReference>
<keyword evidence="3" id="KW-0813">Transport</keyword>